<evidence type="ECO:0000313" key="2">
    <source>
        <dbReference type="Proteomes" id="UP000199501"/>
    </source>
</evidence>
<dbReference type="AlphaFoldDB" id="A0A1G6SSH5"/>
<reference evidence="2" key="1">
    <citation type="submission" date="2016-10" db="EMBL/GenBank/DDBJ databases">
        <authorList>
            <person name="Varghese N."/>
            <person name="Submissions S."/>
        </authorList>
    </citation>
    <scope>NUCLEOTIDE SEQUENCE [LARGE SCALE GENOMIC DNA]</scope>
    <source>
        <strain evidence="2">IBRC-M 10403</strain>
    </source>
</reference>
<protein>
    <submittedName>
        <fullName evidence="1">Uncharacterized protein</fullName>
    </submittedName>
</protein>
<organism evidence="1 2">
    <name type="scientific">Actinokineospora iranica</name>
    <dbReference type="NCBI Taxonomy" id="1271860"/>
    <lineage>
        <taxon>Bacteria</taxon>
        <taxon>Bacillati</taxon>
        <taxon>Actinomycetota</taxon>
        <taxon>Actinomycetes</taxon>
        <taxon>Pseudonocardiales</taxon>
        <taxon>Pseudonocardiaceae</taxon>
        <taxon>Actinokineospora</taxon>
    </lineage>
</organism>
<keyword evidence="2" id="KW-1185">Reference proteome</keyword>
<proteinExistence type="predicted"/>
<sequence length="98" mass="10085">MAGLDGTFRGSCVVCSTGTDTGIGWRGPREWAIAGLRVVGVPEAAAKNLVTEPPGVTPDSTAGEVTVMVRLCTPCADKSDTGMKPGLVPNVPLYSPLR</sequence>
<gene>
    <name evidence="1" type="ORF">SAMN05216174_108147</name>
</gene>
<evidence type="ECO:0000313" key="1">
    <source>
        <dbReference type="EMBL" id="SDD19759.1"/>
    </source>
</evidence>
<accession>A0A1G6SSH5</accession>
<dbReference type="Proteomes" id="UP000199501">
    <property type="component" value="Unassembled WGS sequence"/>
</dbReference>
<dbReference type="EMBL" id="FMZZ01000008">
    <property type="protein sequence ID" value="SDD19759.1"/>
    <property type="molecule type" value="Genomic_DNA"/>
</dbReference>
<name>A0A1G6SSH5_9PSEU</name>